<comment type="caution">
    <text evidence="1">The sequence shown here is derived from an EMBL/GenBank/DDBJ whole genome shotgun (WGS) entry which is preliminary data.</text>
</comment>
<reference evidence="1 2" key="1">
    <citation type="journal article" date="2018" name="Syst. Appl. Microbiol.">
        <title>Abditibacterium utsteinense sp. nov., the first cultivated member of candidate phylum FBP, isolated from ice-free Antarctic soil samples.</title>
        <authorList>
            <person name="Tahon G."/>
            <person name="Tytgat B."/>
            <person name="Lebbe L."/>
            <person name="Carlier A."/>
            <person name="Willems A."/>
        </authorList>
    </citation>
    <scope>NUCLEOTIDE SEQUENCE [LARGE SCALE GENOMIC DNA]</scope>
    <source>
        <strain evidence="1 2">LMG 29911</strain>
    </source>
</reference>
<evidence type="ECO:0000313" key="1">
    <source>
        <dbReference type="EMBL" id="PQV62401.1"/>
    </source>
</evidence>
<dbReference type="EMBL" id="NIGF01000040">
    <property type="protein sequence ID" value="PQV62401.1"/>
    <property type="molecule type" value="Genomic_DNA"/>
</dbReference>
<gene>
    <name evidence="1" type="ORF">B1R32_1404</name>
</gene>
<name>A0A2S8SNN7_9BACT</name>
<evidence type="ECO:0000313" key="2">
    <source>
        <dbReference type="Proteomes" id="UP000237684"/>
    </source>
</evidence>
<keyword evidence="2" id="KW-1185">Reference proteome</keyword>
<dbReference type="OrthoDB" id="3678706at2"/>
<dbReference type="AlphaFoldDB" id="A0A2S8SNN7"/>
<accession>A0A2S8SNN7</accession>
<dbReference type="RefSeq" id="WP_106381429.1">
    <property type="nucleotide sequence ID" value="NZ_NIGF01000040.1"/>
</dbReference>
<dbReference type="InParanoid" id="A0A2S8SNN7"/>
<protein>
    <submittedName>
        <fullName evidence="1">Uncharacterized protein</fullName>
    </submittedName>
</protein>
<proteinExistence type="predicted"/>
<dbReference type="Proteomes" id="UP000237684">
    <property type="component" value="Unassembled WGS sequence"/>
</dbReference>
<sequence length="310" mass="34847">MKMICPTPWLGAPHGYLSDWVTQRWVQLTGRYVDLEQEAWLEGPTGKPTGIGRNFFDELAQEKGLKLQKDRPGSGLIEDFSALASPSFEASRVQTGVADFYEHTSGFDMDAWGEWGGLFRPFGRLLAFLFSRRLGQLNVPLSSLDTSRGITSEIVELVEPKTGEVRYTAWVRQMVKTGHVLYAGSYSLCRVPGHTGLCVKVVFPLPNGSAIVITKPRLHADGSFSVVSSGAKFGEPGFYFLARNPNGRISARYLKAMRETIHVYGAEEDSVRADHTMKLWGLTFMRLHYRLRKKRTAWVIDETMGYIRCN</sequence>
<organism evidence="1 2">
    <name type="scientific">Abditibacterium utsteinense</name>
    <dbReference type="NCBI Taxonomy" id="1960156"/>
    <lineage>
        <taxon>Bacteria</taxon>
        <taxon>Pseudomonadati</taxon>
        <taxon>Abditibacteriota</taxon>
        <taxon>Abditibacteriia</taxon>
        <taxon>Abditibacteriales</taxon>
        <taxon>Abditibacteriaceae</taxon>
        <taxon>Abditibacterium</taxon>
    </lineage>
</organism>